<dbReference type="PANTHER" id="PTHR11360:SF293">
    <property type="entry name" value="HERMES, ISOFORM A"/>
    <property type="match status" value="1"/>
</dbReference>
<organism evidence="3">
    <name type="scientific">Hemiscolopendra marginata</name>
    <dbReference type="NCBI Taxonomy" id="943146"/>
    <lineage>
        <taxon>Eukaryota</taxon>
        <taxon>Metazoa</taxon>
        <taxon>Ecdysozoa</taxon>
        <taxon>Arthropoda</taxon>
        <taxon>Myriapoda</taxon>
        <taxon>Chilopoda</taxon>
        <taxon>Pleurostigmophora</taxon>
        <taxon>Scolopendromorpha</taxon>
        <taxon>Scolopendridae</taxon>
        <taxon>Hemiscolopendra</taxon>
    </lineage>
</organism>
<keyword evidence="2" id="KW-0472">Membrane</keyword>
<name>A0A646QDR5_9MYRI</name>
<dbReference type="PANTHER" id="PTHR11360">
    <property type="entry name" value="MONOCARBOXYLATE TRANSPORTER"/>
    <property type="match status" value="1"/>
</dbReference>
<keyword evidence="2" id="KW-0812">Transmembrane</keyword>
<feature type="transmembrane region" description="Helical" evidence="2">
    <location>
        <begin position="595"/>
        <end position="618"/>
    </location>
</feature>
<feature type="transmembrane region" description="Helical" evidence="2">
    <location>
        <begin position="147"/>
        <end position="167"/>
    </location>
</feature>
<feature type="transmembrane region" description="Helical" evidence="2">
    <location>
        <begin position="502"/>
        <end position="527"/>
    </location>
</feature>
<feature type="transmembrane region" description="Helical" evidence="2">
    <location>
        <begin position="657"/>
        <end position="678"/>
    </location>
</feature>
<feature type="transmembrane region" description="Helical" evidence="2">
    <location>
        <begin position="570"/>
        <end position="589"/>
    </location>
</feature>
<dbReference type="FunFam" id="1.20.1250.20:FF:000320">
    <property type="entry name" value="Monocarboxylate transporter"/>
    <property type="match status" value="1"/>
</dbReference>
<reference evidence="3" key="1">
    <citation type="submission" date="2018-11" db="EMBL/GenBank/DDBJ databases">
        <title>Venom-gland transcriptomics and venom proteomics of the Florida green centipede (Hemiscolopendra marginata) reveal sex-based variation in a centipede venom.</title>
        <authorList>
            <person name="Nystrom G.S."/>
            <person name="Ward M.J."/>
            <person name="Ellsworth S.A."/>
            <person name="Rokyta D.R."/>
        </authorList>
    </citation>
    <scope>NUCLEOTIDE SEQUENCE</scope>
    <source>
        <tissue evidence="3">Venom gland</tissue>
    </source>
</reference>
<evidence type="ECO:0000313" key="3">
    <source>
        <dbReference type="EMBL" id="MUP40627.1"/>
    </source>
</evidence>
<dbReference type="InterPro" id="IPR011701">
    <property type="entry name" value="MFS"/>
</dbReference>
<dbReference type="SUPFAM" id="SSF103473">
    <property type="entry name" value="MFS general substrate transporter"/>
    <property type="match status" value="1"/>
</dbReference>
<feature type="transmembrane region" description="Helical" evidence="2">
    <location>
        <begin position="211"/>
        <end position="229"/>
    </location>
</feature>
<feature type="region of interest" description="Disordered" evidence="1">
    <location>
        <begin position="245"/>
        <end position="274"/>
    </location>
</feature>
<dbReference type="AlphaFoldDB" id="A0A646QDR5"/>
<feature type="transmembrane region" description="Helical" evidence="2">
    <location>
        <begin position="630"/>
        <end position="651"/>
    </location>
</feature>
<feature type="compositionally biased region" description="Polar residues" evidence="1">
    <location>
        <begin position="246"/>
        <end position="270"/>
    </location>
</feature>
<evidence type="ECO:0000256" key="1">
    <source>
        <dbReference type="SAM" id="MobiDB-lite"/>
    </source>
</evidence>
<dbReference type="EMBL" id="GHBY01000450">
    <property type="protein sequence ID" value="MUP40627.1"/>
    <property type="molecule type" value="Transcribed_RNA"/>
</dbReference>
<accession>A0A646QDR5</accession>
<dbReference type="InterPro" id="IPR036259">
    <property type="entry name" value="MFS_trans_sf"/>
</dbReference>
<feature type="transmembrane region" description="Helical" evidence="2">
    <location>
        <begin position="121"/>
        <end position="141"/>
    </location>
</feature>
<feature type="transmembrane region" description="Helical" evidence="2">
    <location>
        <begin position="52"/>
        <end position="71"/>
    </location>
</feature>
<evidence type="ECO:0000256" key="2">
    <source>
        <dbReference type="SAM" id="Phobius"/>
    </source>
</evidence>
<dbReference type="Gene3D" id="1.20.1250.20">
    <property type="entry name" value="MFS general substrate transporter like domains"/>
    <property type="match status" value="2"/>
</dbReference>
<feature type="transmembrane region" description="Helical" evidence="2">
    <location>
        <begin position="179"/>
        <end position="199"/>
    </location>
</feature>
<proteinExistence type="predicted"/>
<keyword evidence="2" id="KW-1133">Transmembrane helix</keyword>
<dbReference type="InterPro" id="IPR050327">
    <property type="entry name" value="Proton-linked_MCT"/>
</dbReference>
<feature type="transmembrane region" description="Helical" evidence="2">
    <location>
        <begin position="91"/>
        <end position="109"/>
    </location>
</feature>
<sequence>MKQNPTTIWGSARSDGGGLLGGSKKSLQLVAPSDFGEKKLEAYTWEAPDGDWGWMVLLGTVIVNTLIPGLIKSFGVLFVEFLNVFQASPSAAAWIPGLTFALYNLLGPVASALSNRFSCRFTTTLGGLCAALGLALSYFATSIEFLYFSYGLLGGIGAGLSYTPGVLIVGRYFEKRRGLANGICMSGSALGSIILPPFLNFLLSEYGYRGAILIMCGVVLNVCVGAGLYHPVEWHLKRVPKEPSTFLPQLTQPTSDASCPTPQRSSSQTPGMPLRERKVSWQVLHLANAGDRRNSDDDREPAGTDEAALLGHMTGEPVDRHNNPLLARLLRDVESNPRLAPRPQPDGGEVILDGGLVVSPDDTTIATAGGGPGFRRERSAADVTALRTIRPTADGGGVASTFGSRSGINGDVVRTPRLRRTLSVTSTLSSSSFAFMSTIHLGSTAAAYQHTEVAQLGSMCSLPSQQHSLYKGKNRKVFPCCPYLGAASLCHKLFDMSLMTNLVFLLITYSFATSGIAYTNLLIVLPAHSLALGIQKAEYAALLSIIAGSDLTGRVGGAWFSDLGLFPRKYFFVVGLLVSGIAMACLPIAVNFNQMAVVCSVFGLSSGVYIGLMAVLLMDHLGSERLASSFGLSLAMNGIVMLAGPPAVGLVRERIGSYVPVLYMMGFILISGAAVWILEPLATRHEMSKVKNGKKNAAAV</sequence>
<dbReference type="Pfam" id="PF07690">
    <property type="entry name" value="MFS_1"/>
    <property type="match status" value="2"/>
</dbReference>
<protein>
    <submittedName>
        <fullName evidence="3">Monocarboxylate transporter 9</fullName>
    </submittedName>
</protein>
<dbReference type="GO" id="GO:0008028">
    <property type="term" value="F:monocarboxylic acid transmembrane transporter activity"/>
    <property type="evidence" value="ECO:0007669"/>
    <property type="project" value="TreeGrafter"/>
</dbReference>